<organism evidence="5">
    <name type="scientific">uncultured Propionibacteriaceae bacterium</name>
    <dbReference type="NCBI Taxonomy" id="257457"/>
    <lineage>
        <taxon>Bacteria</taxon>
        <taxon>Bacillati</taxon>
        <taxon>Actinomycetota</taxon>
        <taxon>Actinomycetes</taxon>
        <taxon>Propionibacteriales</taxon>
        <taxon>Propionibacteriaceae</taxon>
        <taxon>environmental samples</taxon>
    </lineage>
</organism>
<dbReference type="PANTHER" id="PTHR30146:SF109">
    <property type="entry name" value="HTH-TYPE TRANSCRIPTIONAL REGULATOR GALS"/>
    <property type="match status" value="1"/>
</dbReference>
<keyword evidence="2" id="KW-0238">DNA-binding</keyword>
<dbReference type="Gene3D" id="3.40.50.2300">
    <property type="match status" value="2"/>
</dbReference>
<dbReference type="AlphaFoldDB" id="A0A6J4NDX9"/>
<keyword evidence="3" id="KW-0804">Transcription</keyword>
<dbReference type="PANTHER" id="PTHR30146">
    <property type="entry name" value="LACI-RELATED TRANSCRIPTIONAL REPRESSOR"/>
    <property type="match status" value="1"/>
</dbReference>
<name>A0A6J4NDX9_9ACTN</name>
<evidence type="ECO:0000256" key="2">
    <source>
        <dbReference type="ARBA" id="ARBA00023125"/>
    </source>
</evidence>
<dbReference type="Gene3D" id="1.10.260.40">
    <property type="entry name" value="lambda repressor-like DNA-binding domains"/>
    <property type="match status" value="1"/>
</dbReference>
<dbReference type="InterPro" id="IPR028082">
    <property type="entry name" value="Peripla_BP_I"/>
</dbReference>
<protein>
    <submittedName>
        <fullName evidence="5">Transcriptional regulator of rhamnose utilization, LacI family</fullName>
    </submittedName>
</protein>
<dbReference type="InterPro" id="IPR000843">
    <property type="entry name" value="HTH_LacI"/>
</dbReference>
<dbReference type="EMBL" id="CADCUO010000066">
    <property type="protein sequence ID" value="CAA9382519.1"/>
    <property type="molecule type" value="Genomic_DNA"/>
</dbReference>
<proteinExistence type="predicted"/>
<reference evidence="5" key="1">
    <citation type="submission" date="2020-02" db="EMBL/GenBank/DDBJ databases">
        <authorList>
            <person name="Meier V. D."/>
        </authorList>
    </citation>
    <scope>NUCLEOTIDE SEQUENCE</scope>
    <source>
        <strain evidence="5">AVDCRST_MAG75</strain>
    </source>
</reference>
<gene>
    <name evidence="5" type="ORF">AVDCRST_MAG75-1052</name>
</gene>
<dbReference type="SMART" id="SM00354">
    <property type="entry name" value="HTH_LACI"/>
    <property type="match status" value="1"/>
</dbReference>
<dbReference type="Pfam" id="PF13377">
    <property type="entry name" value="Peripla_BP_3"/>
    <property type="match status" value="1"/>
</dbReference>
<dbReference type="CDD" id="cd01392">
    <property type="entry name" value="HTH_LacI"/>
    <property type="match status" value="1"/>
</dbReference>
<evidence type="ECO:0000259" key="4">
    <source>
        <dbReference type="PROSITE" id="PS50932"/>
    </source>
</evidence>
<dbReference type="PROSITE" id="PS50932">
    <property type="entry name" value="HTH_LACI_2"/>
    <property type="match status" value="1"/>
</dbReference>
<sequence>MARRAGNASMKDVAALAGVSIGTVSNVLNTPQLVAAPTRERVEEAISTLGWVRNESARQLRAGKSTSVGMVVMDIGNPFFTDVLGGVEDCVHHLGYSVQLGNSAGQVSREATHVTMFEQQRVRGVLLAPIGTVGNQLAQLHRRGIPVVVVDRAAGDLDCCSVSVDDVEGGRLAVDHLIKQGHRRIAFVGGRSGLQQVRDRRQGAEFAASNSPDAVELLTISTPELDTAGGVAAAEEITAMSELERPTATFAANDLIAIGLLQGFVTNGLRVPEDMAIIGYDDILFAQAAAVPLSSIRQPRHALGRRAAELLFEEISALDSDRAHQHQHVRFIPELVARRSTLNHNGGGSFPG</sequence>
<dbReference type="Pfam" id="PF00356">
    <property type="entry name" value="LacI"/>
    <property type="match status" value="1"/>
</dbReference>
<dbReference type="InterPro" id="IPR046335">
    <property type="entry name" value="LacI/GalR-like_sensor"/>
</dbReference>
<dbReference type="CDD" id="cd06293">
    <property type="entry name" value="PBP1_LacI-like"/>
    <property type="match status" value="1"/>
</dbReference>
<dbReference type="PROSITE" id="PS00356">
    <property type="entry name" value="HTH_LACI_1"/>
    <property type="match status" value="1"/>
</dbReference>
<dbReference type="SUPFAM" id="SSF47413">
    <property type="entry name" value="lambda repressor-like DNA-binding domains"/>
    <property type="match status" value="1"/>
</dbReference>
<dbReference type="GO" id="GO:0000976">
    <property type="term" value="F:transcription cis-regulatory region binding"/>
    <property type="evidence" value="ECO:0007669"/>
    <property type="project" value="TreeGrafter"/>
</dbReference>
<keyword evidence="1" id="KW-0805">Transcription regulation</keyword>
<evidence type="ECO:0000256" key="3">
    <source>
        <dbReference type="ARBA" id="ARBA00023163"/>
    </source>
</evidence>
<evidence type="ECO:0000256" key="1">
    <source>
        <dbReference type="ARBA" id="ARBA00023015"/>
    </source>
</evidence>
<dbReference type="GO" id="GO:0003700">
    <property type="term" value="F:DNA-binding transcription factor activity"/>
    <property type="evidence" value="ECO:0007669"/>
    <property type="project" value="TreeGrafter"/>
</dbReference>
<feature type="domain" description="HTH lacI-type" evidence="4">
    <location>
        <begin position="8"/>
        <end position="62"/>
    </location>
</feature>
<evidence type="ECO:0000313" key="5">
    <source>
        <dbReference type="EMBL" id="CAA9382519.1"/>
    </source>
</evidence>
<dbReference type="SUPFAM" id="SSF53822">
    <property type="entry name" value="Periplasmic binding protein-like I"/>
    <property type="match status" value="1"/>
</dbReference>
<accession>A0A6J4NDX9</accession>
<dbReference type="InterPro" id="IPR010982">
    <property type="entry name" value="Lambda_DNA-bd_dom_sf"/>
</dbReference>